<dbReference type="NCBIfam" id="TIGR02776">
    <property type="entry name" value="NHEJ_ligase_prk"/>
    <property type="match status" value="1"/>
</dbReference>
<keyword evidence="10" id="KW-0378">Hydrolase</keyword>
<sequence>MATYNRLVCFYGYENRAACRSLASELDSEQHCRRHRPPLHRSLPVGTMVTARDSTTPSLGRYRRKRNFTVTPEPAPAKPVTRERAPLSFVVQKHWASRLHYDFRLELDGVLLSWAVPKGPSYDPKEKRMAVHVEDHPVEYSTFEGTIPPKQYGAGTVIVWDRGTWEPVGDPRKSMKAGKLVFRLHGEKLAGLWELVRISKPEDSQDQWMLFKKRDEWAQPLAEYDVIKALPDSVTTKPLGLVEERNPRVTRLARQADPAIDLSAVVSAPLPAKLEPQRATTASSLPTVGDWIVESKLDGYRMLARVDKGRVRLFTSGGHDWTKKLATLATEVAKLPLTSGWLDGEIVVLRDGLPDFGALQTAIDGAAYDEIVYFLFDLPYCDGDDLTSVPLWARRARLAQLLENDGDRVRFSQDFDAPIAQIFEAAAALGLEGLMLKSRDSRYESGRTQTWLKAKSRLRQEFVICGFTARGGKDGEVGSLLLGYYVGSKLHDAGSVGTGWKARTGQDLWERLQPLERDTSPFDVAVSKPSRWSRRAAGAERWVHPELVAEVEFAEWTGEGVVRQASLKGLRVDKPARRVVRESGETLKPTPVSQVKVTHPERVVDPSSGVSKLELVRYYESVVQWMLPHLVDRPVAMVRAPTGIAGQTFFQKHAEKTGMPGLKAHDRKLWMNHLPLLTVDTADALMSAAQMNVVEFHTWNSTIQRIDKPDRVIFDLDPGDGVKWQQIQEAALLVRALLEELDLQAWLKTSGGKGLHVVVPLAPRLDYKSVKAFSQAFVRHLAKTIPDRFSATSGAANRIGKIYVDYLRNGKAQTTAAAFSVRARPGMGVSMPVSWEQLSDLKSGAQWTVQTAREYLSFQTQDPWEAYWLAKQSLASAIRRLR</sequence>
<evidence type="ECO:0000256" key="7">
    <source>
        <dbReference type="ARBA" id="ARBA00022723"/>
    </source>
</evidence>
<keyword evidence="15" id="KW-0233">DNA recombination</keyword>
<dbReference type="InterPro" id="IPR012309">
    <property type="entry name" value="DNA_ligase_ATP-dep_C"/>
</dbReference>
<evidence type="ECO:0000256" key="4">
    <source>
        <dbReference type="ARBA" id="ARBA00022679"/>
    </source>
</evidence>
<keyword evidence="6" id="KW-0540">Nuclease</keyword>
<keyword evidence="12" id="KW-0067">ATP-binding</keyword>
<dbReference type="CDD" id="cd04862">
    <property type="entry name" value="PaeLigD_Pol_like"/>
    <property type="match status" value="1"/>
</dbReference>
<dbReference type="EMBL" id="CADIKI010000010">
    <property type="protein sequence ID" value="CAB3794546.1"/>
    <property type="molecule type" value="Genomic_DNA"/>
</dbReference>
<dbReference type="Gene3D" id="3.90.920.10">
    <property type="entry name" value="DNA primase, PRIM domain"/>
    <property type="match status" value="1"/>
</dbReference>
<accession>A0A6J5G7J4</accession>
<evidence type="ECO:0000313" key="22">
    <source>
        <dbReference type="EMBL" id="CAB3794546.1"/>
    </source>
</evidence>
<dbReference type="PANTHER" id="PTHR42705">
    <property type="entry name" value="BIFUNCTIONAL NON-HOMOLOGOUS END JOINING PROTEIN LIGD"/>
    <property type="match status" value="1"/>
</dbReference>
<dbReference type="AlphaFoldDB" id="A0A6J5G7J4"/>
<dbReference type="GO" id="GO:0006281">
    <property type="term" value="P:DNA repair"/>
    <property type="evidence" value="ECO:0007669"/>
    <property type="project" value="UniProtKB-KW"/>
</dbReference>
<keyword evidence="5" id="KW-0548">Nucleotidyltransferase</keyword>
<evidence type="ECO:0000256" key="8">
    <source>
        <dbReference type="ARBA" id="ARBA00022741"/>
    </source>
</evidence>
<keyword evidence="18" id="KW-0511">Multifunctional enzyme</keyword>
<evidence type="ECO:0000256" key="2">
    <source>
        <dbReference type="ARBA" id="ARBA00012727"/>
    </source>
</evidence>
<dbReference type="Gene3D" id="2.40.50.140">
    <property type="entry name" value="Nucleic acid-binding proteins"/>
    <property type="match status" value="1"/>
</dbReference>
<dbReference type="Pfam" id="PF01068">
    <property type="entry name" value="DNA_ligase_A_M"/>
    <property type="match status" value="1"/>
</dbReference>
<keyword evidence="13" id="KW-0239">DNA-directed DNA polymerase</keyword>
<dbReference type="Gene3D" id="3.30.470.30">
    <property type="entry name" value="DNA ligase/mRNA capping enzyme"/>
    <property type="match status" value="1"/>
</dbReference>
<dbReference type="InterPro" id="IPR012340">
    <property type="entry name" value="NA-bd_OB-fold"/>
</dbReference>
<dbReference type="SUPFAM" id="SSF56091">
    <property type="entry name" value="DNA ligase/mRNA capping enzyme, catalytic domain"/>
    <property type="match status" value="1"/>
</dbReference>
<keyword evidence="8" id="KW-0547">Nucleotide-binding</keyword>
<dbReference type="InterPro" id="IPR014143">
    <property type="entry name" value="NHEJ_ligase_prk"/>
</dbReference>
<keyword evidence="14" id="KW-0238">DNA-binding</keyword>
<keyword evidence="11" id="KW-0269">Exonuclease</keyword>
<dbReference type="InterPro" id="IPR033651">
    <property type="entry name" value="PaeLigD_Pol-like"/>
</dbReference>
<dbReference type="EC" id="6.5.1.1" evidence="2"/>
<dbReference type="Pfam" id="PF21686">
    <property type="entry name" value="LigD_Prim-Pol"/>
    <property type="match status" value="1"/>
</dbReference>
<dbReference type="InterPro" id="IPR014146">
    <property type="entry name" value="LigD_ligase_dom"/>
</dbReference>
<evidence type="ECO:0000256" key="11">
    <source>
        <dbReference type="ARBA" id="ARBA00022839"/>
    </source>
</evidence>
<evidence type="ECO:0000256" key="16">
    <source>
        <dbReference type="ARBA" id="ARBA00023204"/>
    </source>
</evidence>
<keyword evidence="3" id="KW-0436">Ligase</keyword>
<dbReference type="NCBIfam" id="TIGR02777">
    <property type="entry name" value="LigD_PE_dom"/>
    <property type="match status" value="1"/>
</dbReference>
<keyword evidence="17" id="KW-0464">Manganese</keyword>
<dbReference type="Gene3D" id="3.30.1490.70">
    <property type="match status" value="1"/>
</dbReference>
<dbReference type="GO" id="GO:0004527">
    <property type="term" value="F:exonuclease activity"/>
    <property type="evidence" value="ECO:0007669"/>
    <property type="project" value="UniProtKB-KW"/>
</dbReference>
<dbReference type="InterPro" id="IPR052171">
    <property type="entry name" value="NHEJ_LigD"/>
</dbReference>
<evidence type="ECO:0000256" key="3">
    <source>
        <dbReference type="ARBA" id="ARBA00022598"/>
    </source>
</evidence>
<dbReference type="InterPro" id="IPR014145">
    <property type="entry name" value="LigD_pol_dom"/>
</dbReference>
<dbReference type="GO" id="GO:0046872">
    <property type="term" value="F:metal ion binding"/>
    <property type="evidence" value="ECO:0007669"/>
    <property type="project" value="UniProtKB-KW"/>
</dbReference>
<comment type="cofactor">
    <cofactor evidence="1">
        <name>Mn(2+)</name>
        <dbReference type="ChEBI" id="CHEBI:29035"/>
    </cofactor>
</comment>
<evidence type="ECO:0000256" key="12">
    <source>
        <dbReference type="ARBA" id="ARBA00022840"/>
    </source>
</evidence>
<dbReference type="CDD" id="cd07906">
    <property type="entry name" value="Adenylation_DNA_ligase_LigD_LigC"/>
    <property type="match status" value="1"/>
</dbReference>
<dbReference type="PANTHER" id="PTHR42705:SF2">
    <property type="entry name" value="BIFUNCTIONAL NON-HOMOLOGOUS END JOINING PROTEIN LIGD"/>
    <property type="match status" value="1"/>
</dbReference>
<name>A0A6J5G7J4_9BURK</name>
<keyword evidence="9" id="KW-0227">DNA damage</keyword>
<dbReference type="GO" id="GO:0003910">
    <property type="term" value="F:DNA ligase (ATP) activity"/>
    <property type="evidence" value="ECO:0007669"/>
    <property type="project" value="UniProtKB-EC"/>
</dbReference>
<dbReference type="CDD" id="cd07971">
    <property type="entry name" value="OBF_DNA_ligase_LigD"/>
    <property type="match status" value="1"/>
</dbReference>
<evidence type="ECO:0000256" key="14">
    <source>
        <dbReference type="ARBA" id="ARBA00023125"/>
    </source>
</evidence>
<evidence type="ECO:0000256" key="5">
    <source>
        <dbReference type="ARBA" id="ARBA00022695"/>
    </source>
</evidence>
<evidence type="ECO:0000256" key="9">
    <source>
        <dbReference type="ARBA" id="ARBA00022763"/>
    </source>
</evidence>
<dbReference type="GO" id="GO:0003677">
    <property type="term" value="F:DNA binding"/>
    <property type="evidence" value="ECO:0007669"/>
    <property type="project" value="UniProtKB-KW"/>
</dbReference>
<dbReference type="NCBIfam" id="NF004628">
    <property type="entry name" value="PRK05972.1"/>
    <property type="match status" value="1"/>
</dbReference>
<dbReference type="Proteomes" id="UP000494252">
    <property type="component" value="Unassembled WGS sequence"/>
</dbReference>
<feature type="domain" description="ATP-dependent DNA ligase family profile" evidence="21">
    <location>
        <begin position="370"/>
        <end position="486"/>
    </location>
</feature>
<dbReference type="Pfam" id="PF13298">
    <property type="entry name" value="LigD_N"/>
    <property type="match status" value="1"/>
</dbReference>
<keyword evidence="23" id="KW-1185">Reference proteome</keyword>
<evidence type="ECO:0000256" key="18">
    <source>
        <dbReference type="ARBA" id="ARBA00023268"/>
    </source>
</evidence>
<evidence type="ECO:0000256" key="6">
    <source>
        <dbReference type="ARBA" id="ARBA00022722"/>
    </source>
</evidence>
<dbReference type="PROSITE" id="PS50160">
    <property type="entry name" value="DNA_LIGASE_A3"/>
    <property type="match status" value="1"/>
</dbReference>
<dbReference type="InterPro" id="IPR012310">
    <property type="entry name" value="DNA_ligase_ATP-dep_cent"/>
</dbReference>
<dbReference type="GO" id="GO:0003887">
    <property type="term" value="F:DNA-directed DNA polymerase activity"/>
    <property type="evidence" value="ECO:0007669"/>
    <property type="project" value="UniProtKB-KW"/>
</dbReference>
<reference evidence="22 23" key="1">
    <citation type="submission" date="2020-04" db="EMBL/GenBank/DDBJ databases">
        <authorList>
            <person name="De Canck E."/>
        </authorList>
    </citation>
    <scope>NUCLEOTIDE SEQUENCE [LARGE SCALE GENOMIC DNA]</scope>
    <source>
        <strain evidence="22 23">LMG 27177</strain>
    </source>
</reference>
<evidence type="ECO:0000256" key="19">
    <source>
        <dbReference type="ARBA" id="ARBA00029943"/>
    </source>
</evidence>
<evidence type="ECO:0000256" key="15">
    <source>
        <dbReference type="ARBA" id="ARBA00023172"/>
    </source>
</evidence>
<evidence type="ECO:0000256" key="1">
    <source>
        <dbReference type="ARBA" id="ARBA00001936"/>
    </source>
</evidence>
<dbReference type="NCBIfam" id="TIGR02778">
    <property type="entry name" value="ligD_pol"/>
    <property type="match status" value="1"/>
</dbReference>
<evidence type="ECO:0000256" key="20">
    <source>
        <dbReference type="ARBA" id="ARBA00034003"/>
    </source>
</evidence>
<evidence type="ECO:0000313" key="23">
    <source>
        <dbReference type="Proteomes" id="UP000494252"/>
    </source>
</evidence>
<keyword evidence="7" id="KW-0479">Metal-binding</keyword>
<dbReference type="GO" id="GO:0005524">
    <property type="term" value="F:ATP binding"/>
    <property type="evidence" value="ECO:0007669"/>
    <property type="project" value="UniProtKB-KW"/>
</dbReference>
<evidence type="ECO:0000256" key="10">
    <source>
        <dbReference type="ARBA" id="ARBA00022801"/>
    </source>
</evidence>
<gene>
    <name evidence="22" type="primary">ligD</name>
    <name evidence="22" type="ORF">LMG27177_03655</name>
</gene>
<comment type="catalytic activity">
    <reaction evidence="20">
        <text>ATP + (deoxyribonucleotide)n-3'-hydroxyl + 5'-phospho-(deoxyribonucleotide)m = (deoxyribonucleotide)n+m + AMP + diphosphate.</text>
        <dbReference type="EC" id="6.5.1.1"/>
    </reaction>
</comment>
<protein>
    <recommendedName>
        <fullName evidence="2">DNA ligase (ATP)</fullName>
        <ecNumber evidence="2">6.5.1.1</ecNumber>
    </recommendedName>
    <alternativeName>
        <fullName evidence="19">NHEJ DNA polymerase</fullName>
    </alternativeName>
</protein>
<proteinExistence type="predicted"/>
<dbReference type="SUPFAM" id="SSF50249">
    <property type="entry name" value="Nucleic acid-binding proteins"/>
    <property type="match status" value="1"/>
</dbReference>
<dbReference type="GO" id="GO:0006310">
    <property type="term" value="P:DNA recombination"/>
    <property type="evidence" value="ECO:0007669"/>
    <property type="project" value="UniProtKB-KW"/>
</dbReference>
<evidence type="ECO:0000256" key="17">
    <source>
        <dbReference type="ARBA" id="ARBA00023211"/>
    </source>
</evidence>
<dbReference type="Pfam" id="PF04679">
    <property type="entry name" value="DNA_ligase_A_C"/>
    <property type="match status" value="1"/>
</dbReference>
<evidence type="ECO:0000256" key="13">
    <source>
        <dbReference type="ARBA" id="ARBA00022932"/>
    </source>
</evidence>
<dbReference type="InterPro" id="IPR014144">
    <property type="entry name" value="LigD_PE_domain"/>
</dbReference>
<evidence type="ECO:0000259" key="21">
    <source>
        <dbReference type="PROSITE" id="PS50160"/>
    </source>
</evidence>
<keyword evidence="16" id="KW-0234">DNA repair</keyword>
<keyword evidence="4" id="KW-0808">Transferase</keyword>
<organism evidence="22 23">
    <name type="scientific">Paraburkholderia fynbosensis</name>
    <dbReference type="NCBI Taxonomy" id="1200993"/>
    <lineage>
        <taxon>Bacteria</taxon>
        <taxon>Pseudomonadati</taxon>
        <taxon>Pseudomonadota</taxon>
        <taxon>Betaproteobacteria</taxon>
        <taxon>Burkholderiales</taxon>
        <taxon>Burkholderiaceae</taxon>
        <taxon>Paraburkholderia</taxon>
    </lineage>
</organism>
<dbReference type="NCBIfam" id="TIGR02779">
    <property type="entry name" value="NHEJ_ligase_lig"/>
    <property type="match status" value="1"/>
</dbReference>